<dbReference type="EMBL" id="QXFV01000583">
    <property type="protein sequence ID" value="KAE9033546.1"/>
    <property type="molecule type" value="Genomic_DNA"/>
</dbReference>
<organism evidence="3 5">
    <name type="scientific">Phytophthora rubi</name>
    <dbReference type="NCBI Taxonomy" id="129364"/>
    <lineage>
        <taxon>Eukaryota</taxon>
        <taxon>Sar</taxon>
        <taxon>Stramenopiles</taxon>
        <taxon>Oomycota</taxon>
        <taxon>Peronosporomycetes</taxon>
        <taxon>Peronosporales</taxon>
        <taxon>Peronosporaceae</taxon>
        <taxon>Phytophthora</taxon>
    </lineage>
</organism>
<protein>
    <submittedName>
        <fullName evidence="3">Uncharacterized protein</fullName>
    </submittedName>
</protein>
<accession>A0A6A4G435</accession>
<sequence length="122" mass="13078">MNGTAKATKPNADMSANSTPPFALNDVTAGSVHLRLPVKSSTTFSSPTMRPRRAINAHVNAKGEHVDQWVSGAVSSKALAYIHKIQENRQALLVLLIVSTTLAKYGERRAGRAIWRLGAGSN</sequence>
<evidence type="ECO:0000313" key="4">
    <source>
        <dbReference type="Proteomes" id="UP000429607"/>
    </source>
</evidence>
<evidence type="ECO:0000313" key="3">
    <source>
        <dbReference type="EMBL" id="KAE9354278.1"/>
    </source>
</evidence>
<dbReference type="Proteomes" id="UP000429607">
    <property type="component" value="Unassembled WGS sequence"/>
</dbReference>
<dbReference type="Proteomes" id="UP000434957">
    <property type="component" value="Unassembled WGS sequence"/>
</dbReference>
<evidence type="ECO:0000313" key="5">
    <source>
        <dbReference type="Proteomes" id="UP000434957"/>
    </source>
</evidence>
<evidence type="ECO:0000256" key="1">
    <source>
        <dbReference type="SAM" id="MobiDB-lite"/>
    </source>
</evidence>
<reference evidence="3 5" key="1">
    <citation type="submission" date="2018-08" db="EMBL/GenBank/DDBJ databases">
        <title>Genomic investigation of the strawberry pathogen Phytophthora fragariae indicates pathogenicity is determined by transcriptional variation in three key races.</title>
        <authorList>
            <person name="Adams T.M."/>
            <person name="Armitage A.D."/>
            <person name="Sobczyk M.K."/>
            <person name="Bates H.J."/>
            <person name="Dunwell J.M."/>
            <person name="Nellist C.F."/>
            <person name="Harrison R.J."/>
        </authorList>
    </citation>
    <scope>NUCLEOTIDE SEQUENCE [LARGE SCALE GENOMIC DNA]</scope>
    <source>
        <strain evidence="2 4">SCRP249</strain>
        <strain evidence="3 5">SCRP333</strain>
    </source>
</reference>
<feature type="region of interest" description="Disordered" evidence="1">
    <location>
        <begin position="1"/>
        <end position="20"/>
    </location>
</feature>
<keyword evidence="5" id="KW-1185">Reference proteome</keyword>
<name>A0A6A4G435_9STRA</name>
<proteinExistence type="predicted"/>
<gene>
    <name evidence="2" type="ORF">PR001_g10109</name>
    <name evidence="3" type="ORF">PR003_g3449</name>
</gene>
<dbReference type="EMBL" id="QXFT01000120">
    <property type="protein sequence ID" value="KAE9354278.1"/>
    <property type="molecule type" value="Genomic_DNA"/>
</dbReference>
<evidence type="ECO:0000313" key="2">
    <source>
        <dbReference type="EMBL" id="KAE9033546.1"/>
    </source>
</evidence>
<dbReference type="AlphaFoldDB" id="A0A6A4G435"/>
<comment type="caution">
    <text evidence="3">The sequence shown here is derived from an EMBL/GenBank/DDBJ whole genome shotgun (WGS) entry which is preliminary data.</text>
</comment>